<comment type="subcellular location">
    <subcellularLocation>
        <location evidence="1">Membrane</location>
        <topology evidence="1">Multi-pass membrane protein</topology>
    </subcellularLocation>
</comment>
<keyword evidence="5" id="KW-0472">Membrane</keyword>
<dbReference type="InterPro" id="IPR019282">
    <property type="entry name" value="Glycoamylase-like_cons_dom"/>
</dbReference>
<evidence type="ECO:0000256" key="2">
    <source>
        <dbReference type="ARBA" id="ARBA00022676"/>
    </source>
</evidence>
<feature type="transmembrane region" description="Helical" evidence="5">
    <location>
        <begin position="758"/>
        <end position="784"/>
    </location>
</feature>
<keyword evidence="4 5" id="KW-1133">Transmembrane helix</keyword>
<name>A0A2N9LLS3_9BACT</name>
<evidence type="ECO:0000313" key="7">
    <source>
        <dbReference type="EMBL" id="SPE24200.1"/>
    </source>
</evidence>
<evidence type="ECO:0000313" key="8">
    <source>
        <dbReference type="Proteomes" id="UP000239735"/>
    </source>
</evidence>
<organism evidence="7 8">
    <name type="scientific">Candidatus Sulfuritelmatomonas gaucii</name>
    <dbReference type="NCBI Taxonomy" id="2043161"/>
    <lineage>
        <taxon>Bacteria</taxon>
        <taxon>Pseudomonadati</taxon>
        <taxon>Acidobacteriota</taxon>
        <taxon>Terriglobia</taxon>
        <taxon>Terriglobales</taxon>
        <taxon>Acidobacteriaceae</taxon>
        <taxon>Candidatus Sulfuritelmatomonas</taxon>
    </lineage>
</organism>
<protein>
    <submittedName>
        <fullName evidence="7">Cyclic beta 1-2 glucan synthetase</fullName>
    </submittedName>
</protein>
<dbReference type="InterPro" id="IPR050321">
    <property type="entry name" value="Glycosyltr_2/OpgH_subfam"/>
</dbReference>
<keyword evidence="5" id="KW-0812">Transmembrane</keyword>
<evidence type="ECO:0000256" key="1">
    <source>
        <dbReference type="ARBA" id="ARBA00004141"/>
    </source>
</evidence>
<dbReference type="OrthoDB" id="9769991at2"/>
<evidence type="ECO:0000256" key="3">
    <source>
        <dbReference type="ARBA" id="ARBA00022679"/>
    </source>
</evidence>
<evidence type="ECO:0000256" key="4">
    <source>
        <dbReference type="ARBA" id="ARBA00022989"/>
    </source>
</evidence>
<keyword evidence="3" id="KW-0808">Transferase</keyword>
<dbReference type="Pfam" id="PF10091">
    <property type="entry name" value="Glycoamylase"/>
    <property type="match status" value="1"/>
</dbReference>
<accession>A0A2N9LLS3</accession>
<dbReference type="PANTHER" id="PTHR43867:SF2">
    <property type="entry name" value="CELLULOSE SYNTHASE CATALYTIC SUBUNIT A [UDP-FORMING]"/>
    <property type="match status" value="1"/>
</dbReference>
<dbReference type="PANTHER" id="PTHR43867">
    <property type="entry name" value="CELLULOSE SYNTHASE CATALYTIC SUBUNIT A [UDP-FORMING]"/>
    <property type="match status" value="1"/>
</dbReference>
<feature type="transmembrane region" description="Helical" evidence="5">
    <location>
        <begin position="355"/>
        <end position="374"/>
    </location>
</feature>
<dbReference type="GO" id="GO:0005886">
    <property type="term" value="C:plasma membrane"/>
    <property type="evidence" value="ECO:0007669"/>
    <property type="project" value="TreeGrafter"/>
</dbReference>
<feature type="domain" description="Glycoamylase-like" evidence="6">
    <location>
        <begin position="1265"/>
        <end position="1469"/>
    </location>
</feature>
<evidence type="ECO:0000259" key="6">
    <source>
        <dbReference type="Pfam" id="PF10091"/>
    </source>
</evidence>
<proteinExistence type="predicted"/>
<sequence length="1501" mass="167776">MADLASILESQLPDSRDESLHRVQDAARLVASWDVNHRPSSPGSFDGRINGAARSLAQLEKCLARDAGKGSEQDPPAESSRQALRELRGHVRLLHLALAAVADRQGLIGSLPRAVFAERREEPRIAAAASAYLNSVEGTFTPSTFCAFVEALQAHDPLTLDELWVIAPFLQFALLESLLHDAFALLRQKHAESVSSFSTRLNSLQSIPQVDWVSLIEPLIVFDAVLRQDPAGAYEKMDFESRQAYRNRIAQIARRSDSTELEVAKAALELAGQCSQQPSGDPRMQQRRLHIGYYLIDKGFSRLASHVGFHPTPAWRVRAWVRDFAEDFYIGGVLVLSFVALALALFPVLSRFNSVSSLVFAFLLLLPPTMQIAVDLVNHFVTDLFAPESLPKLDFSKGIPDDRATLVVVPSLLLNEPQVHELVNNLEVRFLANRQLNLHFALLTDLRDSVTKPREGDADPLVDLAIRLIDELNAKYASPQNGSFLFLHRHRIFNRRQGVWMSWERKRGKLLDLNNLLTGEHDAFPIKAGPIEKLRGIRYVLTLDSDTQLPSGTAGRLVGAMAHPLNQAVIDPRLRIVTSGYGILQPRIGVAVRSALRSRLAAIFSGQSGFDIYTRAVSDAYQDLFGEGIFTGKGIYEVASVHAVLNRRFPRDALLSHDLIEGAYARAGLISDVELIDDYPSHYSAYSRRQHRWLRGDWQIAQWIFSKVPDESGHWGPNPISAISRWKIFDNLRRSLVDPCLLILFVAGWIRLPGGPVYWTIVGLLLLCFPMILQLGFSLSRAIAGGNRGQCLEAFSAFGRTTLHTLLHLVLLFHQTFLTVDAVLRSLIRRFITGERTLEWETAAQSEAQSDQKGPVDRYLAAMPFTAVALGVAIRLFSERHDAIFIAAPLLVAWGFSGFVAAWLNQRPYEICRLDREEQEFLLLHALRCWRYFSEFSSARHNYLIPDNVAEERFHEAPRVSPTNIGLLLNARQAACELGFLTVPQFATLTSHSLASVARLETLHGNLYNWYDTETLQALGPEPFVSSVDSGNFLASLYTLRAGLRSLAQKPLLHPHLFSGLRAHWRLMRAQKHLPPALARLRLPRERATIAAWTRWLPAAETALTASSGKHSAHQNRIPWLNETLAQVSTIRALLHDYLPWLLPEYKELHKPLRFTVPRSSISLSLEDAIPFAEKLATHIGESRAALATLPGQVHLAEQLLHSVQSALKKLHSLVADLHTMEQAVDRLIEATDFSFLVCPGRQVLAVGYNSAKHHLTNSCYDLFASEARLATFLAVAQGNLPQRSWFKLDREHTSAFGQFLPFSWTGTMFEYLMPSLWMRSYRGSLVARTEAACVYIQREFARSLHIPWGISESGSAQKNDSGDYCYHAYGVPRVALSPDATAGPVISPYSSFLALCADPAEAINNLRRMESAGWIGPYGFYESADFTQSPRTPVLVREWMAHHQGMSLLAVTNLLRNNVIQHWFHSNPIIQASELLLQEEPVSLWVLKARFKTLASGAAA</sequence>
<feature type="transmembrane region" description="Helical" evidence="5">
    <location>
        <begin position="328"/>
        <end position="349"/>
    </location>
</feature>
<dbReference type="Gene3D" id="1.50.10.140">
    <property type="match status" value="2"/>
</dbReference>
<dbReference type="GO" id="GO:0016758">
    <property type="term" value="F:hexosyltransferase activity"/>
    <property type="evidence" value="ECO:0007669"/>
    <property type="project" value="TreeGrafter"/>
</dbReference>
<keyword evidence="2" id="KW-0328">Glycosyltransferase</keyword>
<evidence type="ECO:0000256" key="5">
    <source>
        <dbReference type="SAM" id="Phobius"/>
    </source>
</evidence>
<dbReference type="Proteomes" id="UP000239735">
    <property type="component" value="Unassembled WGS sequence"/>
</dbReference>
<gene>
    <name evidence="7" type="primary">cgs</name>
    <name evidence="7" type="ORF">SBA5_440008</name>
</gene>
<reference evidence="8" key="1">
    <citation type="submission" date="2018-02" db="EMBL/GenBank/DDBJ databases">
        <authorList>
            <person name="Hausmann B."/>
        </authorList>
    </citation>
    <scope>NUCLEOTIDE SEQUENCE [LARGE SCALE GENOMIC DNA]</scope>
    <source>
        <strain evidence="8">Peat soil MAG SbA5</strain>
    </source>
</reference>
<feature type="transmembrane region" description="Helical" evidence="5">
    <location>
        <begin position="884"/>
        <end position="904"/>
    </location>
</feature>
<dbReference type="EMBL" id="OKRB01000102">
    <property type="protein sequence ID" value="SPE24200.1"/>
    <property type="molecule type" value="Genomic_DNA"/>
</dbReference>